<evidence type="ECO:0000313" key="3">
    <source>
        <dbReference type="EMBL" id="TDM16608.1"/>
    </source>
</evidence>
<dbReference type="RefSeq" id="WP_133419917.1">
    <property type="nucleotide sequence ID" value="NZ_SDGR01000004.1"/>
</dbReference>
<evidence type="ECO:0000256" key="2">
    <source>
        <dbReference type="SAM" id="SignalP"/>
    </source>
</evidence>
<sequence length="366" mass="41871">MRTTIILLLLLIIPLPLHANEVPPTILYFENEHAEPLKYHFTVNDELYYETDDDGYYIFNNTVNQIEVDGQVIPIKVGHKHIIHVEEPVDDALEEVPHPHDETDQLSTTVKVFTPAFTPSEAVHVYLNEGQTRIATSEAQDGVAHFDNLKRDTVYTATTDEAVEPIRIKQGETRRITVNTDDPAPKVRAARVMPQRVPEKQKLNVKLNNESDEEESNKEESYKEESNDEPLNEAEQSKKEKQKKYTYTKRTIPLQESNDKKQQEVMPQIPVTPIEDNQKNSYNTTEQYDTAPQYESHIQKAQDKEETAAPETTYMLPQDDAELEYKEEQAVDKTLPDTGDASTNPLLLSVLFTVYGGCILYISRLI</sequence>
<reference evidence="3 4" key="1">
    <citation type="submission" date="2019-01" db="EMBL/GenBank/DDBJ databases">
        <title>Draft genome sequences of Macrococcus caseolyticus, Macrococcus canis, Macrococcus bohemicus and Macrococcus goetzii.</title>
        <authorList>
            <person name="Mazhar S."/>
            <person name="Altermann E."/>
            <person name="Hill C."/>
            <person name="Mcauliffe O."/>
        </authorList>
    </citation>
    <scope>NUCLEOTIDE SEQUENCE [LARGE SCALE GENOMIC DNA]</scope>
    <source>
        <strain evidence="3 4">DPC7162</strain>
    </source>
</reference>
<accession>A0A4R6C4F0</accession>
<protein>
    <recommendedName>
        <fullName evidence="5">LPXTG cell wall anchor domain-containing protein</fullName>
    </recommendedName>
</protein>
<feature type="signal peptide" evidence="2">
    <location>
        <begin position="1"/>
        <end position="19"/>
    </location>
</feature>
<dbReference type="AlphaFoldDB" id="A0A4R6C4F0"/>
<keyword evidence="2" id="KW-0732">Signal</keyword>
<feature type="region of interest" description="Disordered" evidence="1">
    <location>
        <begin position="174"/>
        <end position="280"/>
    </location>
</feature>
<evidence type="ECO:0000256" key="1">
    <source>
        <dbReference type="SAM" id="MobiDB-lite"/>
    </source>
</evidence>
<gene>
    <name evidence="3" type="ORF">ETI04_07885</name>
</gene>
<evidence type="ECO:0000313" key="4">
    <source>
        <dbReference type="Proteomes" id="UP000294865"/>
    </source>
</evidence>
<organism evidence="3 4">
    <name type="scientific">Macrococcoides canis</name>
    <dbReference type="NCBI Taxonomy" id="1855823"/>
    <lineage>
        <taxon>Bacteria</taxon>
        <taxon>Bacillati</taxon>
        <taxon>Bacillota</taxon>
        <taxon>Bacilli</taxon>
        <taxon>Bacillales</taxon>
        <taxon>Staphylococcaceae</taxon>
        <taxon>Macrococcoides</taxon>
    </lineage>
</organism>
<name>A0A4R6C4F0_9STAP</name>
<comment type="caution">
    <text evidence="3">The sequence shown here is derived from an EMBL/GenBank/DDBJ whole genome shotgun (WGS) entry which is preliminary data.</text>
</comment>
<feature type="chain" id="PRO_5020580947" description="LPXTG cell wall anchor domain-containing protein" evidence="2">
    <location>
        <begin position="20"/>
        <end position="366"/>
    </location>
</feature>
<proteinExistence type="predicted"/>
<evidence type="ECO:0008006" key="5">
    <source>
        <dbReference type="Google" id="ProtNLM"/>
    </source>
</evidence>
<dbReference type="Proteomes" id="UP000294865">
    <property type="component" value="Unassembled WGS sequence"/>
</dbReference>
<dbReference type="EMBL" id="SDQG01000004">
    <property type="protein sequence ID" value="TDM16608.1"/>
    <property type="molecule type" value="Genomic_DNA"/>
</dbReference>